<comment type="caution">
    <text evidence="7">The sequence shown here is derived from an EMBL/GenBank/DDBJ whole genome shotgun (WGS) entry which is preliminary data.</text>
</comment>
<sequence length="310" mass="32422">MPVSQALVASEPVPASVTRRVLAWLVDYTIVMIPAGILVALAISVLVHGLPGYLGAVAAQFGWSQLVKLITQHGSGAGALGTVASKEWLGFAAPLIGALLAIPMLQFLYQAVMLAWRGRTVGKMLTGVRFGLAVPGTPRLRGRRVLRRACSTTFLETGLVSVALVLVVVGQFFLGMLVWAAAVVAFWINALAVLGRRRRTIIDRMSGTVVVRRALVARVPGGAVELALRTTQLARVAGQAGAAQAGELGRSASRAAGDLVRGGAQALAGSAPIQQALNSAIGQRVRDVGGLDRARHLNGHSPAEDPQRFS</sequence>
<feature type="domain" description="RDD" evidence="6">
    <location>
        <begin position="15"/>
        <end position="206"/>
    </location>
</feature>
<evidence type="ECO:0000313" key="8">
    <source>
        <dbReference type="Proteomes" id="UP000612899"/>
    </source>
</evidence>
<dbReference type="RefSeq" id="WP_203915355.1">
    <property type="nucleotide sequence ID" value="NZ_BONY01000149.1"/>
</dbReference>
<evidence type="ECO:0000313" key="7">
    <source>
        <dbReference type="EMBL" id="GIH11630.1"/>
    </source>
</evidence>
<dbReference type="AlphaFoldDB" id="A0A8J3QKY9"/>
<keyword evidence="3 5" id="KW-1133">Transmembrane helix</keyword>
<proteinExistence type="predicted"/>
<keyword evidence="8" id="KW-1185">Reference proteome</keyword>
<keyword evidence="2 5" id="KW-0812">Transmembrane</keyword>
<accession>A0A8J3QKY9</accession>
<gene>
    <name evidence="7" type="ORF">Rhe02_96970</name>
</gene>
<feature type="transmembrane region" description="Helical" evidence="5">
    <location>
        <begin position="21"/>
        <end position="47"/>
    </location>
</feature>
<dbReference type="Proteomes" id="UP000612899">
    <property type="component" value="Unassembled WGS sequence"/>
</dbReference>
<feature type="transmembrane region" description="Helical" evidence="5">
    <location>
        <begin position="88"/>
        <end position="109"/>
    </location>
</feature>
<evidence type="ECO:0000256" key="2">
    <source>
        <dbReference type="ARBA" id="ARBA00022692"/>
    </source>
</evidence>
<evidence type="ECO:0000259" key="6">
    <source>
        <dbReference type="Pfam" id="PF06271"/>
    </source>
</evidence>
<dbReference type="Pfam" id="PF06271">
    <property type="entry name" value="RDD"/>
    <property type="match status" value="1"/>
</dbReference>
<keyword evidence="4 5" id="KW-0472">Membrane</keyword>
<evidence type="ECO:0000256" key="1">
    <source>
        <dbReference type="ARBA" id="ARBA00004141"/>
    </source>
</evidence>
<dbReference type="EMBL" id="BONY01000149">
    <property type="protein sequence ID" value="GIH11630.1"/>
    <property type="molecule type" value="Genomic_DNA"/>
</dbReference>
<evidence type="ECO:0000256" key="3">
    <source>
        <dbReference type="ARBA" id="ARBA00022989"/>
    </source>
</evidence>
<evidence type="ECO:0000256" key="5">
    <source>
        <dbReference type="SAM" id="Phobius"/>
    </source>
</evidence>
<protein>
    <recommendedName>
        <fullName evidence="6">RDD domain-containing protein</fullName>
    </recommendedName>
</protein>
<dbReference type="InterPro" id="IPR010432">
    <property type="entry name" value="RDD"/>
</dbReference>
<feature type="transmembrane region" description="Helical" evidence="5">
    <location>
        <begin position="149"/>
        <end position="170"/>
    </location>
</feature>
<dbReference type="GO" id="GO:0016020">
    <property type="term" value="C:membrane"/>
    <property type="evidence" value="ECO:0007669"/>
    <property type="project" value="UniProtKB-SubCell"/>
</dbReference>
<feature type="transmembrane region" description="Helical" evidence="5">
    <location>
        <begin position="176"/>
        <end position="195"/>
    </location>
</feature>
<comment type="subcellular location">
    <subcellularLocation>
        <location evidence="1">Membrane</location>
        <topology evidence="1">Multi-pass membrane protein</topology>
    </subcellularLocation>
</comment>
<evidence type="ECO:0000256" key="4">
    <source>
        <dbReference type="ARBA" id="ARBA00023136"/>
    </source>
</evidence>
<name>A0A8J3QKY9_9ACTN</name>
<organism evidence="7 8">
    <name type="scientific">Rhizocola hellebori</name>
    <dbReference type="NCBI Taxonomy" id="1392758"/>
    <lineage>
        <taxon>Bacteria</taxon>
        <taxon>Bacillati</taxon>
        <taxon>Actinomycetota</taxon>
        <taxon>Actinomycetes</taxon>
        <taxon>Micromonosporales</taxon>
        <taxon>Micromonosporaceae</taxon>
        <taxon>Rhizocola</taxon>
    </lineage>
</organism>
<reference evidence="7" key="1">
    <citation type="submission" date="2021-01" db="EMBL/GenBank/DDBJ databases">
        <title>Whole genome shotgun sequence of Rhizocola hellebori NBRC 109834.</title>
        <authorList>
            <person name="Komaki H."/>
            <person name="Tamura T."/>
        </authorList>
    </citation>
    <scope>NUCLEOTIDE SEQUENCE</scope>
    <source>
        <strain evidence="7">NBRC 109834</strain>
    </source>
</reference>